<accession>A0AAJ6QY12</accession>
<keyword evidence="2" id="KW-1185">Reference proteome</keyword>
<evidence type="ECO:0000313" key="3">
    <source>
        <dbReference type="RefSeq" id="XP_003747628.1"/>
    </source>
</evidence>
<feature type="chain" id="PRO_5042619266" evidence="1">
    <location>
        <begin position="24"/>
        <end position="299"/>
    </location>
</feature>
<dbReference type="KEGG" id="goe:100903670"/>
<dbReference type="AlphaFoldDB" id="A0AAJ6QY12"/>
<gene>
    <name evidence="3" type="primary">LOC100903670</name>
</gene>
<evidence type="ECO:0000313" key="2">
    <source>
        <dbReference type="Proteomes" id="UP000694867"/>
    </source>
</evidence>
<dbReference type="GeneID" id="100903670"/>
<dbReference type="Proteomes" id="UP000694867">
    <property type="component" value="Unplaced"/>
</dbReference>
<feature type="signal peptide" evidence="1">
    <location>
        <begin position="1"/>
        <end position="23"/>
    </location>
</feature>
<organism evidence="2 3">
    <name type="scientific">Galendromus occidentalis</name>
    <name type="common">western predatory mite</name>
    <dbReference type="NCBI Taxonomy" id="34638"/>
    <lineage>
        <taxon>Eukaryota</taxon>
        <taxon>Metazoa</taxon>
        <taxon>Ecdysozoa</taxon>
        <taxon>Arthropoda</taxon>
        <taxon>Chelicerata</taxon>
        <taxon>Arachnida</taxon>
        <taxon>Acari</taxon>
        <taxon>Parasitiformes</taxon>
        <taxon>Mesostigmata</taxon>
        <taxon>Gamasina</taxon>
        <taxon>Phytoseioidea</taxon>
        <taxon>Phytoseiidae</taxon>
        <taxon>Typhlodrominae</taxon>
        <taxon>Galendromus</taxon>
    </lineage>
</organism>
<keyword evidence="1" id="KW-0732">Signal</keyword>
<evidence type="ECO:0000256" key="1">
    <source>
        <dbReference type="SAM" id="SignalP"/>
    </source>
</evidence>
<proteinExistence type="predicted"/>
<dbReference type="RefSeq" id="XP_003747628.1">
    <property type="nucleotide sequence ID" value="XM_003747580.2"/>
</dbReference>
<protein>
    <submittedName>
        <fullName evidence="3">Uncharacterized protein LOC100903670</fullName>
    </submittedName>
</protein>
<name>A0AAJ6QY12_9ACAR</name>
<reference evidence="3" key="1">
    <citation type="submission" date="2025-08" db="UniProtKB">
        <authorList>
            <consortium name="RefSeq"/>
        </authorList>
    </citation>
    <scope>IDENTIFICATION</scope>
</reference>
<sequence>MARRRLIIALVILALSIQDFAGAVDTDLIDLYAAHNLPYSCLPYITKSPIPACDCVSCTRDLPSFKDRMCKFFEEARTKGKADALNQDLVNVCTSIKVCNNIPNRCCDPKSAEPKVGKGCPLCLPSLKSELGKKGHNSVCLLAEYEATKPPAANSTGWKDTFEVFSKAMTDVGLSNRCSSYALYKTAKLCDCEDCLQNENDLRGKLCKLGEKIRADEKIRRRGFMRNAYFQKFCDLKACPTIPNKCCANPSSRDEENPVDRQGCPTCIPTTAVFGFGPRCHAAISKLPQPSKLKVFQLP</sequence>